<dbReference type="AlphaFoldDB" id="A0A0V0Z755"/>
<name>A0A0V0Z755_9BILA</name>
<reference evidence="2 3" key="1">
    <citation type="submission" date="2015-01" db="EMBL/GenBank/DDBJ databases">
        <title>Evolution of Trichinella species and genotypes.</title>
        <authorList>
            <person name="Korhonen P.K."/>
            <person name="Edoardo P."/>
            <person name="Giuseppe L.R."/>
            <person name="Gasser R.B."/>
        </authorList>
    </citation>
    <scope>NUCLEOTIDE SEQUENCE [LARGE SCALE GENOMIC DNA]</scope>
    <source>
        <strain evidence="2">ISS2496</strain>
    </source>
</reference>
<dbReference type="Gene3D" id="3.30.70.270">
    <property type="match status" value="1"/>
</dbReference>
<proteinExistence type="predicted"/>
<dbReference type="EMBL" id="JYDQ01000345">
    <property type="protein sequence ID" value="KRY08287.1"/>
    <property type="molecule type" value="Genomic_DNA"/>
</dbReference>
<dbReference type="Proteomes" id="UP000054783">
    <property type="component" value="Unassembled WGS sequence"/>
</dbReference>
<comment type="caution">
    <text evidence="2">The sequence shown here is derived from an EMBL/GenBank/DDBJ whole genome shotgun (WGS) entry which is preliminary data.</text>
</comment>
<gene>
    <name evidence="2" type="ORF">T12_11870</name>
</gene>
<protein>
    <recommendedName>
        <fullName evidence="4">Reverse transcriptase domain-containing protein</fullName>
    </recommendedName>
</protein>
<dbReference type="InterPro" id="IPR043502">
    <property type="entry name" value="DNA/RNA_pol_sf"/>
</dbReference>
<dbReference type="SUPFAM" id="SSF56672">
    <property type="entry name" value="DNA/RNA polymerases"/>
    <property type="match status" value="1"/>
</dbReference>
<evidence type="ECO:0000313" key="3">
    <source>
        <dbReference type="Proteomes" id="UP000054783"/>
    </source>
</evidence>
<organism evidence="2 3">
    <name type="scientific">Trichinella patagoniensis</name>
    <dbReference type="NCBI Taxonomy" id="990121"/>
    <lineage>
        <taxon>Eukaryota</taxon>
        <taxon>Metazoa</taxon>
        <taxon>Ecdysozoa</taxon>
        <taxon>Nematoda</taxon>
        <taxon>Enoplea</taxon>
        <taxon>Dorylaimia</taxon>
        <taxon>Trichinellida</taxon>
        <taxon>Trichinellidae</taxon>
        <taxon>Trichinella</taxon>
    </lineage>
</organism>
<sequence length="72" mass="8290">MDKVTPDLEFFFVYLDNMLVTSRTKEEYEEHLIKFFRLFERQGLKANPAKLPGSSSYDSASVPKASSRVQAK</sequence>
<keyword evidence="3" id="KW-1185">Reference proteome</keyword>
<evidence type="ECO:0000313" key="2">
    <source>
        <dbReference type="EMBL" id="KRY08287.1"/>
    </source>
</evidence>
<dbReference type="InterPro" id="IPR043128">
    <property type="entry name" value="Rev_trsase/Diguanyl_cyclase"/>
</dbReference>
<evidence type="ECO:0000256" key="1">
    <source>
        <dbReference type="SAM" id="MobiDB-lite"/>
    </source>
</evidence>
<accession>A0A0V0Z755</accession>
<evidence type="ECO:0008006" key="4">
    <source>
        <dbReference type="Google" id="ProtNLM"/>
    </source>
</evidence>
<feature type="region of interest" description="Disordered" evidence="1">
    <location>
        <begin position="47"/>
        <end position="72"/>
    </location>
</feature>